<comment type="caution">
    <text evidence="1">The sequence shown here is derived from an EMBL/GenBank/DDBJ whole genome shotgun (WGS) entry which is preliminary data.</text>
</comment>
<proteinExistence type="predicted"/>
<keyword evidence="2" id="KW-1185">Reference proteome</keyword>
<organism evidence="1 2">
    <name type="scientific">Eumeta variegata</name>
    <name type="common">Bagworm moth</name>
    <name type="synonym">Eumeta japonica</name>
    <dbReference type="NCBI Taxonomy" id="151549"/>
    <lineage>
        <taxon>Eukaryota</taxon>
        <taxon>Metazoa</taxon>
        <taxon>Ecdysozoa</taxon>
        <taxon>Arthropoda</taxon>
        <taxon>Hexapoda</taxon>
        <taxon>Insecta</taxon>
        <taxon>Pterygota</taxon>
        <taxon>Neoptera</taxon>
        <taxon>Endopterygota</taxon>
        <taxon>Lepidoptera</taxon>
        <taxon>Glossata</taxon>
        <taxon>Ditrysia</taxon>
        <taxon>Tineoidea</taxon>
        <taxon>Psychidae</taxon>
        <taxon>Oiketicinae</taxon>
        <taxon>Eumeta</taxon>
    </lineage>
</organism>
<accession>A0A4C1YEL8</accession>
<dbReference type="Proteomes" id="UP000299102">
    <property type="component" value="Unassembled WGS sequence"/>
</dbReference>
<evidence type="ECO:0000313" key="1">
    <source>
        <dbReference type="EMBL" id="GBP74821.1"/>
    </source>
</evidence>
<dbReference type="AlphaFoldDB" id="A0A4C1YEL8"/>
<reference evidence="1 2" key="1">
    <citation type="journal article" date="2019" name="Commun. Biol.">
        <title>The bagworm genome reveals a unique fibroin gene that provides high tensile strength.</title>
        <authorList>
            <person name="Kono N."/>
            <person name="Nakamura H."/>
            <person name="Ohtoshi R."/>
            <person name="Tomita M."/>
            <person name="Numata K."/>
            <person name="Arakawa K."/>
        </authorList>
    </citation>
    <scope>NUCLEOTIDE SEQUENCE [LARGE SCALE GENOMIC DNA]</scope>
</reference>
<sequence length="109" mass="11795">MSTSESNGAYGDWFDIPVISAKDDVVLVAAQKRVAPMVKYQIFTKYGREEAASAAVIRPASEIPGDPLSFVLFQHPDPTPSHILYQKVGNALLTLLGLRVSIDGGDHLL</sequence>
<evidence type="ECO:0000313" key="2">
    <source>
        <dbReference type="Proteomes" id="UP000299102"/>
    </source>
</evidence>
<dbReference type="EMBL" id="BGZK01001224">
    <property type="protein sequence ID" value="GBP74821.1"/>
    <property type="molecule type" value="Genomic_DNA"/>
</dbReference>
<protein>
    <submittedName>
        <fullName evidence="1">Uncharacterized protein</fullName>
    </submittedName>
</protein>
<name>A0A4C1YEL8_EUMVA</name>
<gene>
    <name evidence="1" type="ORF">EVAR_55091_1</name>
</gene>